<dbReference type="EMBL" id="DWYA01000074">
    <property type="protein sequence ID" value="HJB40421.1"/>
    <property type="molecule type" value="Genomic_DNA"/>
</dbReference>
<dbReference type="Proteomes" id="UP000824209">
    <property type="component" value="Unassembled WGS sequence"/>
</dbReference>
<comment type="caution">
    <text evidence="1">The sequence shown here is derived from an EMBL/GenBank/DDBJ whole genome shotgun (WGS) entry which is preliminary data.</text>
</comment>
<gene>
    <name evidence="1" type="ORF">H9943_08520</name>
</gene>
<dbReference type="InterPro" id="IPR038495">
    <property type="entry name" value="ATPase_E_C"/>
</dbReference>
<name>A0A9D2M2V5_9FIRM</name>
<organism evidence="1 2">
    <name type="scientific">Candidatus Ruthenibacterium avium</name>
    <dbReference type="NCBI Taxonomy" id="2838751"/>
    <lineage>
        <taxon>Bacteria</taxon>
        <taxon>Bacillati</taxon>
        <taxon>Bacillota</taxon>
        <taxon>Clostridia</taxon>
        <taxon>Eubacteriales</taxon>
        <taxon>Oscillospiraceae</taxon>
        <taxon>Ruthenibacterium</taxon>
    </lineage>
</organism>
<reference evidence="1" key="1">
    <citation type="journal article" date="2021" name="PeerJ">
        <title>Extensive microbial diversity within the chicken gut microbiome revealed by metagenomics and culture.</title>
        <authorList>
            <person name="Gilroy R."/>
            <person name="Ravi A."/>
            <person name="Getino M."/>
            <person name="Pursley I."/>
            <person name="Horton D.L."/>
            <person name="Alikhan N.F."/>
            <person name="Baker D."/>
            <person name="Gharbi K."/>
            <person name="Hall N."/>
            <person name="Watson M."/>
            <person name="Adriaenssens E.M."/>
            <person name="Foster-Nyarko E."/>
            <person name="Jarju S."/>
            <person name="Secka A."/>
            <person name="Antonio M."/>
            <person name="Oren A."/>
            <person name="Chaudhuri R.R."/>
            <person name="La Ragione R."/>
            <person name="Hildebrand F."/>
            <person name="Pallen M.J."/>
        </authorList>
    </citation>
    <scope>NUCLEOTIDE SEQUENCE</scope>
    <source>
        <strain evidence="1">ChiBcec8-14828</strain>
    </source>
</reference>
<reference evidence="1" key="2">
    <citation type="submission" date="2021-04" db="EMBL/GenBank/DDBJ databases">
        <authorList>
            <person name="Gilroy R."/>
        </authorList>
    </citation>
    <scope>NUCLEOTIDE SEQUENCE</scope>
    <source>
        <strain evidence="1">ChiBcec8-14828</strain>
    </source>
</reference>
<evidence type="ECO:0000313" key="2">
    <source>
        <dbReference type="Proteomes" id="UP000824209"/>
    </source>
</evidence>
<proteinExistence type="predicted"/>
<dbReference type="AlphaFoldDB" id="A0A9D2M2V5"/>
<accession>A0A9D2M2V5</accession>
<dbReference type="Gene3D" id="3.30.2320.30">
    <property type="entry name" value="ATP synthase, E subunit, C-terminal"/>
    <property type="match status" value="1"/>
</dbReference>
<sequence>MNKKQAELQRVAQNLNSEKKYAGFDDSVMEAAQRQAQTVLDQAKQQADELYESLIASKRSDPVAAYRAEAQTKLARESAAQKQENRKKLLVYRRQLVNALFAEAEEEIETYVSSAQYESDMKKRLENLSKAVGKDAVTLYVKSGDEDRLGALARKIYPSCTVKSERSIRMGGFRLEAGRVRYDETLDFAAQAEREAFLTRCGLHVE</sequence>
<protein>
    <submittedName>
        <fullName evidence="1">V-type ATP synthase subunit E</fullName>
    </submittedName>
</protein>
<dbReference type="SUPFAM" id="SSF160527">
    <property type="entry name" value="V-type ATPase subunit E-like"/>
    <property type="match status" value="1"/>
</dbReference>
<evidence type="ECO:0000313" key="1">
    <source>
        <dbReference type="EMBL" id="HJB40421.1"/>
    </source>
</evidence>